<evidence type="ECO:0000313" key="3">
    <source>
        <dbReference type="EMBL" id="SDQ48569.1"/>
    </source>
</evidence>
<name>A0A1H1B9I8_9ACTN</name>
<dbReference type="EMBL" id="FNLF01000002">
    <property type="protein sequence ID" value="SDQ48569.1"/>
    <property type="molecule type" value="Genomic_DNA"/>
</dbReference>
<dbReference type="RefSeq" id="WP_068564791.1">
    <property type="nucleotide sequence ID" value="NZ_FNLF01000002.1"/>
</dbReference>
<protein>
    <submittedName>
        <fullName evidence="3">Calcineurin-like phosphoesterase superfamily protein</fullName>
    </submittedName>
</protein>
<dbReference type="InterPro" id="IPR029052">
    <property type="entry name" value="Metallo-depent_PP-like"/>
</dbReference>
<proteinExistence type="inferred from homology"/>
<sequence>MDHFTSDLHLAHPKLAELRGFAGVAEHDAAVMEGLHELDPDTDALWVLGDICSGGVASMESALAQLGTLRVPLHLVTGNHDPVNPMRRGAQRFFAAYAEVFRSVQQHARTKIGGHGVLLCHYPYAGTPDRFERDEFAQFQLPDRGMWLLHGHTHATERRSGERSICVSLEAWDLAPAPADRLMAEMTLGY</sequence>
<feature type="domain" description="Calcineurin-like phosphoesterase" evidence="2">
    <location>
        <begin position="6"/>
        <end position="162"/>
    </location>
</feature>
<dbReference type="Proteomes" id="UP000183053">
    <property type="component" value="Unassembled WGS sequence"/>
</dbReference>
<evidence type="ECO:0000259" key="2">
    <source>
        <dbReference type="Pfam" id="PF12850"/>
    </source>
</evidence>
<organism evidence="3 4">
    <name type="scientific">Tsukamurella pulmonis</name>
    <dbReference type="NCBI Taxonomy" id="47312"/>
    <lineage>
        <taxon>Bacteria</taxon>
        <taxon>Bacillati</taxon>
        <taxon>Actinomycetota</taxon>
        <taxon>Actinomycetes</taxon>
        <taxon>Mycobacteriales</taxon>
        <taxon>Tsukamurellaceae</taxon>
        <taxon>Tsukamurella</taxon>
    </lineage>
</organism>
<reference evidence="4" key="1">
    <citation type="submission" date="2016-10" db="EMBL/GenBank/DDBJ databases">
        <authorList>
            <person name="Varghese N."/>
            <person name="Submissions S."/>
        </authorList>
    </citation>
    <scope>NUCLEOTIDE SEQUENCE [LARGE SCALE GENOMIC DNA]</scope>
    <source>
        <strain evidence="4">DSM 44142</strain>
    </source>
</reference>
<dbReference type="SUPFAM" id="SSF56300">
    <property type="entry name" value="Metallo-dependent phosphatases"/>
    <property type="match status" value="1"/>
</dbReference>
<comment type="similarity">
    <text evidence="1">Belongs to the metallophosphoesterase superfamily. YfcE family.</text>
</comment>
<dbReference type="Pfam" id="PF12850">
    <property type="entry name" value="Metallophos_2"/>
    <property type="match status" value="1"/>
</dbReference>
<evidence type="ECO:0000313" key="4">
    <source>
        <dbReference type="Proteomes" id="UP000183053"/>
    </source>
</evidence>
<gene>
    <name evidence="3" type="ORF">SAMN04489765_0602</name>
</gene>
<dbReference type="Gene3D" id="3.60.21.10">
    <property type="match status" value="1"/>
</dbReference>
<accession>A0A1H1B9I8</accession>
<dbReference type="STRING" id="47312.SAMN04489765_0602"/>
<dbReference type="InterPro" id="IPR024654">
    <property type="entry name" value="Calcineurin-like_PHP_lpxH"/>
</dbReference>
<dbReference type="OrthoDB" id="5380073at2"/>
<dbReference type="AlphaFoldDB" id="A0A1H1B9I8"/>
<keyword evidence="4" id="KW-1185">Reference proteome</keyword>
<evidence type="ECO:0000256" key="1">
    <source>
        <dbReference type="ARBA" id="ARBA00008950"/>
    </source>
</evidence>